<name>A0ABS0SBV6_9HYPH</name>
<protein>
    <submittedName>
        <fullName evidence="8">DMT family transporter</fullName>
    </submittedName>
</protein>
<organism evidence="8 9">
    <name type="scientific">Aquamicrobium zhengzhouense</name>
    <dbReference type="NCBI Taxonomy" id="2781738"/>
    <lineage>
        <taxon>Bacteria</taxon>
        <taxon>Pseudomonadati</taxon>
        <taxon>Pseudomonadota</taxon>
        <taxon>Alphaproteobacteria</taxon>
        <taxon>Hyphomicrobiales</taxon>
        <taxon>Phyllobacteriaceae</taxon>
        <taxon>Aquamicrobium</taxon>
    </lineage>
</organism>
<feature type="transmembrane region" description="Helical" evidence="6">
    <location>
        <begin position="278"/>
        <end position="296"/>
    </location>
</feature>
<evidence type="ECO:0000313" key="9">
    <source>
        <dbReference type="Proteomes" id="UP000601789"/>
    </source>
</evidence>
<dbReference type="InterPro" id="IPR000620">
    <property type="entry name" value="EamA_dom"/>
</dbReference>
<evidence type="ECO:0000256" key="4">
    <source>
        <dbReference type="ARBA" id="ARBA00022989"/>
    </source>
</evidence>
<accession>A0ABS0SBV6</accession>
<feature type="transmembrane region" description="Helical" evidence="6">
    <location>
        <begin position="222"/>
        <end position="240"/>
    </location>
</feature>
<evidence type="ECO:0000256" key="2">
    <source>
        <dbReference type="ARBA" id="ARBA00009853"/>
    </source>
</evidence>
<comment type="similarity">
    <text evidence="2">Belongs to the drug/metabolite transporter (DMT) superfamily. 10 TMS drug/metabolite exporter (DME) (TC 2.A.7.3) family.</text>
</comment>
<dbReference type="EMBL" id="JADGMQ010000004">
    <property type="protein sequence ID" value="MBI1620731.1"/>
    <property type="molecule type" value="Genomic_DNA"/>
</dbReference>
<feature type="transmembrane region" description="Helical" evidence="6">
    <location>
        <begin position="45"/>
        <end position="62"/>
    </location>
</feature>
<evidence type="ECO:0000256" key="6">
    <source>
        <dbReference type="SAM" id="Phobius"/>
    </source>
</evidence>
<evidence type="ECO:0000313" key="8">
    <source>
        <dbReference type="EMBL" id="MBI1620731.1"/>
    </source>
</evidence>
<keyword evidence="9" id="KW-1185">Reference proteome</keyword>
<evidence type="ECO:0000256" key="5">
    <source>
        <dbReference type="ARBA" id="ARBA00023136"/>
    </source>
</evidence>
<evidence type="ECO:0000256" key="1">
    <source>
        <dbReference type="ARBA" id="ARBA00004141"/>
    </source>
</evidence>
<dbReference type="SUPFAM" id="SSF103481">
    <property type="entry name" value="Multidrug resistance efflux transporter EmrE"/>
    <property type="match status" value="2"/>
</dbReference>
<feature type="domain" description="EamA" evidence="7">
    <location>
        <begin position="165"/>
        <end position="295"/>
    </location>
</feature>
<proteinExistence type="inferred from homology"/>
<dbReference type="Proteomes" id="UP000601789">
    <property type="component" value="Unassembled WGS sequence"/>
</dbReference>
<evidence type="ECO:0000256" key="3">
    <source>
        <dbReference type="ARBA" id="ARBA00022692"/>
    </source>
</evidence>
<dbReference type="PANTHER" id="PTHR22911">
    <property type="entry name" value="ACYL-MALONYL CONDENSING ENZYME-RELATED"/>
    <property type="match status" value="1"/>
</dbReference>
<dbReference type="Pfam" id="PF00892">
    <property type="entry name" value="EamA"/>
    <property type="match status" value="2"/>
</dbReference>
<feature type="transmembrane region" description="Helical" evidence="6">
    <location>
        <begin position="252"/>
        <end position="272"/>
    </location>
</feature>
<feature type="transmembrane region" description="Helical" evidence="6">
    <location>
        <begin position="129"/>
        <end position="147"/>
    </location>
</feature>
<reference evidence="8 9" key="1">
    <citation type="submission" date="2020-10" db="EMBL/GenBank/DDBJ databases">
        <title>Aquamicrobium zhengzhouensis sp. nov., a exopolysaccharide producing bacterium isolated from farmland soil.</title>
        <authorList>
            <person name="Wang X."/>
        </authorList>
    </citation>
    <scope>NUCLEOTIDE SEQUENCE [LARGE SCALE GENOMIC DNA]</scope>
    <source>
        <strain evidence="9">cd-1</strain>
    </source>
</reference>
<sequence>MPDLNAINAENPLRGILLKIASVAVFVMMSGLIKVAGDVPAGQIVFYRSFFAIPPVLLILWWQGNLAGSFRTKNPVGHITRGLVGVASMTLGFFALTRLPLPDAVTLNYAQPLFVVVFSAMFMGETIRIYRWAAVVVGLCGVIVVSWPKLTLFSGEAVMDSRQTIGVFAAFAAAAMSATAMLLVRRLVHTERTSTIVVWFSASASVVALCTYPLGWLSLSPYQIAALIGAGICGGVAQMMMTEAYRFAEASVVAPFEYTSLMLAIIFAYLVFGELPTIYTLVGGAIVIGSGIFIVLRERQLGLQRAKVRKVLPPQ</sequence>
<feature type="transmembrane region" description="Helical" evidence="6">
    <location>
        <begin position="12"/>
        <end position="33"/>
    </location>
</feature>
<dbReference type="RefSeq" id="WP_198476131.1">
    <property type="nucleotide sequence ID" value="NZ_JADGMQ010000004.1"/>
</dbReference>
<feature type="domain" description="EamA" evidence="7">
    <location>
        <begin position="14"/>
        <end position="146"/>
    </location>
</feature>
<comment type="subcellular location">
    <subcellularLocation>
        <location evidence="1">Membrane</location>
        <topology evidence="1">Multi-pass membrane protein</topology>
    </subcellularLocation>
</comment>
<evidence type="ECO:0000259" key="7">
    <source>
        <dbReference type="Pfam" id="PF00892"/>
    </source>
</evidence>
<keyword evidence="5 6" id="KW-0472">Membrane</keyword>
<dbReference type="PANTHER" id="PTHR22911:SF6">
    <property type="entry name" value="SOLUTE CARRIER FAMILY 35 MEMBER G1"/>
    <property type="match status" value="1"/>
</dbReference>
<dbReference type="InterPro" id="IPR037185">
    <property type="entry name" value="EmrE-like"/>
</dbReference>
<gene>
    <name evidence="8" type="ORF">IOD40_08660</name>
</gene>
<feature type="transmembrane region" description="Helical" evidence="6">
    <location>
        <begin position="167"/>
        <end position="184"/>
    </location>
</feature>
<keyword evidence="4 6" id="KW-1133">Transmembrane helix</keyword>
<keyword evidence="3 6" id="KW-0812">Transmembrane</keyword>
<dbReference type="Gene3D" id="1.10.3730.20">
    <property type="match status" value="1"/>
</dbReference>
<feature type="transmembrane region" description="Helical" evidence="6">
    <location>
        <begin position="196"/>
        <end position="216"/>
    </location>
</feature>
<comment type="caution">
    <text evidence="8">The sequence shown here is derived from an EMBL/GenBank/DDBJ whole genome shotgun (WGS) entry which is preliminary data.</text>
</comment>
<feature type="transmembrane region" description="Helical" evidence="6">
    <location>
        <begin position="83"/>
        <end position="101"/>
    </location>
</feature>